<proteinExistence type="predicted"/>
<evidence type="ECO:0000313" key="1">
    <source>
        <dbReference type="EMBL" id="JAH39443.1"/>
    </source>
</evidence>
<reference evidence="1" key="2">
    <citation type="journal article" date="2015" name="Fish Shellfish Immunol.">
        <title>Early steps in the European eel (Anguilla anguilla)-Vibrio vulnificus interaction in the gills: Role of the RtxA13 toxin.</title>
        <authorList>
            <person name="Callol A."/>
            <person name="Pajuelo D."/>
            <person name="Ebbesson L."/>
            <person name="Teles M."/>
            <person name="MacKenzie S."/>
            <person name="Amaro C."/>
        </authorList>
    </citation>
    <scope>NUCLEOTIDE SEQUENCE</scope>
</reference>
<accession>A0A0E9SG21</accession>
<sequence length="34" mass="3652">MLSLCLCGFAPDTQASSHSLNTCMFGQLESLDCQ</sequence>
<protein>
    <submittedName>
        <fullName evidence="1">Uncharacterized protein</fullName>
    </submittedName>
</protein>
<dbReference type="EMBL" id="GBXM01069134">
    <property type="protein sequence ID" value="JAH39443.1"/>
    <property type="molecule type" value="Transcribed_RNA"/>
</dbReference>
<reference evidence="1" key="1">
    <citation type="submission" date="2014-11" db="EMBL/GenBank/DDBJ databases">
        <authorList>
            <person name="Amaro Gonzalez C."/>
        </authorList>
    </citation>
    <scope>NUCLEOTIDE SEQUENCE</scope>
</reference>
<organism evidence="1">
    <name type="scientific">Anguilla anguilla</name>
    <name type="common">European freshwater eel</name>
    <name type="synonym">Muraena anguilla</name>
    <dbReference type="NCBI Taxonomy" id="7936"/>
    <lineage>
        <taxon>Eukaryota</taxon>
        <taxon>Metazoa</taxon>
        <taxon>Chordata</taxon>
        <taxon>Craniata</taxon>
        <taxon>Vertebrata</taxon>
        <taxon>Euteleostomi</taxon>
        <taxon>Actinopterygii</taxon>
        <taxon>Neopterygii</taxon>
        <taxon>Teleostei</taxon>
        <taxon>Anguilliformes</taxon>
        <taxon>Anguillidae</taxon>
        <taxon>Anguilla</taxon>
    </lineage>
</organism>
<name>A0A0E9SG21_ANGAN</name>
<dbReference type="AlphaFoldDB" id="A0A0E9SG21"/>